<comment type="caution">
    <text evidence="1">The sequence shown here is derived from an EMBL/GenBank/DDBJ whole genome shotgun (WGS) entry which is preliminary data.</text>
</comment>
<dbReference type="Proteomes" id="UP000637695">
    <property type="component" value="Unassembled WGS sequence"/>
</dbReference>
<evidence type="ECO:0000313" key="2">
    <source>
        <dbReference type="Proteomes" id="UP000637695"/>
    </source>
</evidence>
<protein>
    <submittedName>
        <fullName evidence="1">Uncharacterized protein</fullName>
    </submittedName>
</protein>
<accession>A0A917NHW9</accession>
<dbReference type="AlphaFoldDB" id="A0A917NHW9"/>
<proteinExistence type="predicted"/>
<reference evidence="1" key="1">
    <citation type="journal article" date="2014" name="Int. J. Syst. Evol. Microbiol.">
        <title>Complete genome sequence of Corynebacterium casei LMG S-19264T (=DSM 44701T), isolated from a smear-ripened cheese.</title>
        <authorList>
            <consortium name="US DOE Joint Genome Institute (JGI-PGF)"/>
            <person name="Walter F."/>
            <person name="Albersmeier A."/>
            <person name="Kalinowski J."/>
            <person name="Ruckert C."/>
        </authorList>
    </citation>
    <scope>NUCLEOTIDE SEQUENCE</scope>
    <source>
        <strain evidence="1">JCM 18487</strain>
    </source>
</reference>
<keyword evidence="2" id="KW-1185">Reference proteome</keyword>
<reference evidence="1" key="2">
    <citation type="submission" date="2020-09" db="EMBL/GenBank/DDBJ databases">
        <authorList>
            <person name="Sun Q."/>
            <person name="Ohkuma M."/>
        </authorList>
    </citation>
    <scope>NUCLEOTIDE SEQUENCE</scope>
    <source>
        <strain evidence="1">JCM 18487</strain>
    </source>
</reference>
<sequence length="58" mass="6451">MMSDTIQAVCPYCGTLWEVDPESAYAPVLDPADPDPDAEVRLVCEDCLHLHLHDGCHR</sequence>
<organism evidence="1 2">
    <name type="scientific">Alicyclobacillus cellulosilyticus</name>
    <dbReference type="NCBI Taxonomy" id="1003997"/>
    <lineage>
        <taxon>Bacteria</taxon>
        <taxon>Bacillati</taxon>
        <taxon>Bacillota</taxon>
        <taxon>Bacilli</taxon>
        <taxon>Bacillales</taxon>
        <taxon>Alicyclobacillaceae</taxon>
        <taxon>Alicyclobacillus</taxon>
    </lineage>
</organism>
<name>A0A917NHW9_9BACL</name>
<gene>
    <name evidence="1" type="ORF">GCM10010885_08900</name>
</gene>
<dbReference type="EMBL" id="BMOY01000009">
    <property type="protein sequence ID" value="GGJ01913.1"/>
    <property type="molecule type" value="Genomic_DNA"/>
</dbReference>
<evidence type="ECO:0000313" key="1">
    <source>
        <dbReference type="EMBL" id="GGJ01913.1"/>
    </source>
</evidence>